<evidence type="ECO:0000256" key="2">
    <source>
        <dbReference type="ARBA" id="ARBA00022448"/>
    </source>
</evidence>
<organism evidence="11 12">
    <name type="scientific">Cyanobium usitatum str. Tous</name>
    <dbReference type="NCBI Taxonomy" id="2116684"/>
    <lineage>
        <taxon>Bacteria</taxon>
        <taxon>Bacillati</taxon>
        <taxon>Cyanobacteriota</taxon>
        <taxon>Cyanophyceae</taxon>
        <taxon>Synechococcales</taxon>
        <taxon>Prochlorococcaceae</taxon>
        <taxon>Cyanobium</taxon>
    </lineage>
</organism>
<dbReference type="AlphaFoldDB" id="A0A2P7N1R1"/>
<evidence type="ECO:0000256" key="6">
    <source>
        <dbReference type="ARBA" id="ARBA00023136"/>
    </source>
</evidence>
<dbReference type="OrthoDB" id="9812438at2"/>
<feature type="transmembrane region" description="Helical" evidence="10">
    <location>
        <begin position="367"/>
        <end position="392"/>
    </location>
</feature>
<dbReference type="RefSeq" id="WP_106501715.1">
    <property type="nucleotide sequence ID" value="NZ_PXXO01000001.1"/>
</dbReference>
<dbReference type="GO" id="GO:0005254">
    <property type="term" value="F:chloride channel activity"/>
    <property type="evidence" value="ECO:0007669"/>
    <property type="project" value="UniProtKB-KW"/>
</dbReference>
<dbReference type="Proteomes" id="UP000243002">
    <property type="component" value="Unassembled WGS sequence"/>
</dbReference>
<gene>
    <name evidence="11" type="ORF">C7K55_01210</name>
</gene>
<feature type="transmembrane region" description="Helical" evidence="10">
    <location>
        <begin position="52"/>
        <end position="73"/>
    </location>
</feature>
<keyword evidence="7" id="KW-0869">Chloride channel</keyword>
<evidence type="ECO:0000313" key="11">
    <source>
        <dbReference type="EMBL" id="PSJ07384.1"/>
    </source>
</evidence>
<dbReference type="EMBL" id="PXXO01000001">
    <property type="protein sequence ID" value="PSJ07384.1"/>
    <property type="molecule type" value="Genomic_DNA"/>
</dbReference>
<evidence type="ECO:0000256" key="3">
    <source>
        <dbReference type="ARBA" id="ARBA00022692"/>
    </source>
</evidence>
<evidence type="ECO:0000256" key="1">
    <source>
        <dbReference type="ARBA" id="ARBA00004141"/>
    </source>
</evidence>
<accession>A0A2P7N1R1</accession>
<evidence type="ECO:0000256" key="10">
    <source>
        <dbReference type="SAM" id="Phobius"/>
    </source>
</evidence>
<feature type="transmembrane region" description="Helical" evidence="10">
    <location>
        <begin position="311"/>
        <end position="335"/>
    </location>
</feature>
<keyword evidence="5" id="KW-0406">Ion transport</keyword>
<feature type="transmembrane region" description="Helical" evidence="10">
    <location>
        <begin position="231"/>
        <end position="248"/>
    </location>
</feature>
<evidence type="ECO:0000256" key="9">
    <source>
        <dbReference type="ARBA" id="ARBA00023303"/>
    </source>
</evidence>
<sequence length="441" mass="45586">MSLPLNRGQLPFLLQLLLLGLLVGLACWPLNLVDHAQELLLQRLPNFAGGAWTLQGLAIALAPVLVMPALLWLQAGPWGRGSGSGIPQTIESLENPEQAAALMAPFATVARLCLWTAASLALMPLGREGPVVQLGAAVAHGLRQRFPRLLAKLSTQSLMAIGAGAGLAGGFNSPLMGAVFVVEELTGRFQTAVLWPAVVVCSAAALVSNLAGTPLFTLGMVQTTQPEWQQLLWALPVGVGGGLLGGLFSRILWQSSALLRQRVRQRPLAWGLGLGVALGLIAVASGGWSGGDGEALMAQLLEGRGSLPVPGLPVSVIGWLLVVAARLVAPILALAAGIPGGLIDPAFAIGALFGSGSLELLGGSSELGLALGMAAALAGATQLPLMTVLFALRMAGDQQWLFGILLSAVVGAYVGRQIQPEPIYHALWNLGRSGDQSAPRR</sequence>
<feature type="transmembrane region" description="Helical" evidence="10">
    <location>
        <begin position="342"/>
        <end position="361"/>
    </location>
</feature>
<feature type="transmembrane region" description="Helical" evidence="10">
    <location>
        <begin position="12"/>
        <end position="32"/>
    </location>
</feature>
<dbReference type="Gene3D" id="1.10.3080.10">
    <property type="entry name" value="Clc chloride channel"/>
    <property type="match status" value="1"/>
</dbReference>
<proteinExistence type="predicted"/>
<evidence type="ECO:0000256" key="8">
    <source>
        <dbReference type="ARBA" id="ARBA00023214"/>
    </source>
</evidence>
<dbReference type="InterPro" id="IPR050368">
    <property type="entry name" value="ClC-type_chloride_channel"/>
</dbReference>
<dbReference type="InterPro" id="IPR014743">
    <property type="entry name" value="Cl-channel_core"/>
</dbReference>
<protein>
    <submittedName>
        <fullName evidence="11">Chloride channel protein</fullName>
    </submittedName>
</protein>
<dbReference type="Pfam" id="PF00654">
    <property type="entry name" value="Voltage_CLC"/>
    <property type="match status" value="1"/>
</dbReference>
<keyword evidence="2" id="KW-0813">Transport</keyword>
<dbReference type="PANTHER" id="PTHR43427:SF6">
    <property type="entry name" value="CHLORIDE CHANNEL PROTEIN CLC-E"/>
    <property type="match status" value="1"/>
</dbReference>
<name>A0A2P7N1R1_9CYAN</name>
<evidence type="ECO:0000313" key="12">
    <source>
        <dbReference type="Proteomes" id="UP000243002"/>
    </source>
</evidence>
<feature type="transmembrane region" description="Helical" evidence="10">
    <location>
        <begin position="158"/>
        <end position="181"/>
    </location>
</feature>
<keyword evidence="12" id="KW-1185">Reference proteome</keyword>
<comment type="caution">
    <text evidence="11">The sequence shown here is derived from an EMBL/GenBank/DDBJ whole genome shotgun (WGS) entry which is preliminary data.</text>
</comment>
<dbReference type="SUPFAM" id="SSF81340">
    <property type="entry name" value="Clc chloride channel"/>
    <property type="match status" value="1"/>
</dbReference>
<keyword evidence="4 10" id="KW-1133">Transmembrane helix</keyword>
<feature type="transmembrane region" description="Helical" evidence="10">
    <location>
        <begin position="193"/>
        <end position="211"/>
    </location>
</feature>
<dbReference type="InterPro" id="IPR001807">
    <property type="entry name" value="ClC"/>
</dbReference>
<dbReference type="PROSITE" id="PS51257">
    <property type="entry name" value="PROKAR_LIPOPROTEIN"/>
    <property type="match status" value="1"/>
</dbReference>
<comment type="subcellular location">
    <subcellularLocation>
        <location evidence="1">Membrane</location>
        <topology evidence="1">Multi-pass membrane protein</topology>
    </subcellularLocation>
</comment>
<dbReference type="PANTHER" id="PTHR43427">
    <property type="entry name" value="CHLORIDE CHANNEL PROTEIN CLC-E"/>
    <property type="match status" value="1"/>
</dbReference>
<dbReference type="PRINTS" id="PR00762">
    <property type="entry name" value="CLCHANNEL"/>
</dbReference>
<keyword evidence="3 10" id="KW-0812">Transmembrane</keyword>
<dbReference type="GO" id="GO:0034707">
    <property type="term" value="C:chloride channel complex"/>
    <property type="evidence" value="ECO:0007669"/>
    <property type="project" value="UniProtKB-KW"/>
</dbReference>
<evidence type="ECO:0000256" key="7">
    <source>
        <dbReference type="ARBA" id="ARBA00023173"/>
    </source>
</evidence>
<keyword evidence="8" id="KW-0868">Chloride</keyword>
<feature type="transmembrane region" description="Helical" evidence="10">
    <location>
        <begin position="268"/>
        <end position="291"/>
    </location>
</feature>
<reference evidence="11 12" key="1">
    <citation type="journal article" date="2018" name="Environ. Microbiol.">
        <title>Ecological and genomic features of two widespread freshwater picocyanobacteria.</title>
        <authorList>
            <person name="Cabello-Yeves P.J."/>
            <person name="Picazo A."/>
            <person name="Camacho A."/>
            <person name="Callieri C."/>
            <person name="Rosselli R."/>
            <person name="Roda-Garcia J.J."/>
            <person name="Coutinho F.H."/>
            <person name="Rodriguez-Valera F."/>
        </authorList>
    </citation>
    <scope>NUCLEOTIDE SEQUENCE [LARGE SCALE GENOMIC DNA]</scope>
    <source>
        <strain evidence="11 12">Tous</strain>
    </source>
</reference>
<keyword evidence="9" id="KW-0407">Ion channel</keyword>
<evidence type="ECO:0000256" key="5">
    <source>
        <dbReference type="ARBA" id="ARBA00023065"/>
    </source>
</evidence>
<keyword evidence="6 10" id="KW-0472">Membrane</keyword>
<evidence type="ECO:0000256" key="4">
    <source>
        <dbReference type="ARBA" id="ARBA00022989"/>
    </source>
</evidence>